<dbReference type="SUPFAM" id="SSF53335">
    <property type="entry name" value="S-adenosyl-L-methionine-dependent methyltransferases"/>
    <property type="match status" value="2"/>
</dbReference>
<evidence type="ECO:0000256" key="1">
    <source>
        <dbReference type="ARBA" id="ARBA00022679"/>
    </source>
</evidence>
<evidence type="ECO:0000259" key="2">
    <source>
        <dbReference type="Pfam" id="PF13649"/>
    </source>
</evidence>
<keyword evidence="5" id="KW-1185">Reference proteome</keyword>
<dbReference type="RefSeq" id="WP_070237634.1">
    <property type="nucleotide sequence ID" value="NZ_CP017478.1"/>
</dbReference>
<dbReference type="InterPro" id="IPR041698">
    <property type="entry name" value="Methyltransf_25"/>
</dbReference>
<evidence type="ECO:0000259" key="3">
    <source>
        <dbReference type="Pfam" id="PF13847"/>
    </source>
</evidence>
<dbReference type="Pfam" id="PF13847">
    <property type="entry name" value="Methyltransf_31"/>
    <property type="match status" value="1"/>
</dbReference>
<dbReference type="CDD" id="cd02440">
    <property type="entry name" value="AdoMet_MTases"/>
    <property type="match status" value="2"/>
</dbReference>
<evidence type="ECO:0000313" key="5">
    <source>
        <dbReference type="Proteomes" id="UP000176050"/>
    </source>
</evidence>
<name>A0A1D8PA66_9FLAO</name>
<organism evidence="4 5">
    <name type="scientific">Urechidicola croceus</name>
    <dbReference type="NCBI Taxonomy" id="1850246"/>
    <lineage>
        <taxon>Bacteria</taxon>
        <taxon>Pseudomonadati</taxon>
        <taxon>Bacteroidota</taxon>
        <taxon>Flavobacteriia</taxon>
        <taxon>Flavobacteriales</taxon>
        <taxon>Flavobacteriaceae</taxon>
        <taxon>Urechidicola</taxon>
    </lineage>
</organism>
<dbReference type="STRING" id="1850246.LPB138_12635"/>
<accession>A0A1D8PA66</accession>
<dbReference type="Pfam" id="PF13649">
    <property type="entry name" value="Methyltransf_25"/>
    <property type="match status" value="1"/>
</dbReference>
<dbReference type="Proteomes" id="UP000176050">
    <property type="component" value="Chromosome"/>
</dbReference>
<evidence type="ECO:0000313" key="4">
    <source>
        <dbReference type="EMBL" id="AOW21474.1"/>
    </source>
</evidence>
<protein>
    <recommendedName>
        <fullName evidence="6">Methyltransferase domain-containing protein</fullName>
    </recommendedName>
</protein>
<dbReference type="Gene3D" id="3.40.50.150">
    <property type="entry name" value="Vaccinia Virus protein VP39"/>
    <property type="match status" value="2"/>
</dbReference>
<dbReference type="KEGG" id="lul:LPB138_12635"/>
<reference evidence="4 5" key="1">
    <citation type="submission" date="2016-10" db="EMBL/GenBank/DDBJ databases">
        <title>Lutibacter sp. LPB0138, isolated from marine gastropod.</title>
        <authorList>
            <person name="Kim E."/>
            <person name="Yi H."/>
        </authorList>
    </citation>
    <scope>NUCLEOTIDE SEQUENCE [LARGE SCALE GENOMIC DNA]</scope>
    <source>
        <strain evidence="4 5">LPB0138</strain>
    </source>
</reference>
<dbReference type="EMBL" id="CP017478">
    <property type="protein sequence ID" value="AOW21474.1"/>
    <property type="molecule type" value="Genomic_DNA"/>
</dbReference>
<dbReference type="InterPro" id="IPR029063">
    <property type="entry name" value="SAM-dependent_MTases_sf"/>
</dbReference>
<evidence type="ECO:0008006" key="6">
    <source>
        <dbReference type="Google" id="ProtNLM"/>
    </source>
</evidence>
<feature type="domain" description="Methyltransferase" evidence="2">
    <location>
        <begin position="299"/>
        <end position="397"/>
    </location>
</feature>
<proteinExistence type="predicted"/>
<dbReference type="GO" id="GO:0016740">
    <property type="term" value="F:transferase activity"/>
    <property type="evidence" value="ECO:0007669"/>
    <property type="project" value="UniProtKB-KW"/>
</dbReference>
<gene>
    <name evidence="4" type="ORF">LPB138_12635</name>
</gene>
<dbReference type="InterPro" id="IPR025714">
    <property type="entry name" value="Methyltranfer_dom"/>
</dbReference>
<dbReference type="OrthoDB" id="9789123at2"/>
<dbReference type="PANTHER" id="PTHR43861">
    <property type="entry name" value="TRANS-ACONITATE 2-METHYLTRANSFERASE-RELATED"/>
    <property type="match status" value="1"/>
</dbReference>
<sequence>MTTNTNHEISKTVTYLTPIKDSFSDEYIAIRKKEQRVLTDSEVFKLPNISSENPNNHEWQLRKKTLERFLKYIHTKKNLSILDLGCGNGWFSNAMTINNNKVVGIDINSIELEQAVRVFTNNKKLQFYYADIFKLENQFKNQFDIITLNACIQYFENFKHTIETIKTFLKEDGELHILDSPFYTSKDINGAKERTKQYYTSLMHPEMSKHYFHHYYENLTDFDILYHPKNTIISKFLKPKDSPFIWARLTNKINSNIDKGFSKISHEYEKLDKYSKLINWMRNRVRTNISSRIKSGDTILEINCGSGIDAVYFAKKGNKVHATDISQGMIEYVESKISSENLQEKLTCEILSFQKLNELNKIKFDHIFSNFGGLNCVNESGLTSIFNSFDILLKPQGQITLVIMPKICFWEFLKIFKGKKDAFRRLKKNGIFANIEGEKVKTYYHSSQKIKKLLKNNFTDFKIENISFLGPTGNHNQFPTNYPFLFKIVKKIDFLSNKLSFMNGFGDYYILSCRRK</sequence>
<feature type="domain" description="Methyltransferase" evidence="3">
    <location>
        <begin position="76"/>
        <end position="200"/>
    </location>
</feature>
<dbReference type="AlphaFoldDB" id="A0A1D8PA66"/>
<keyword evidence="1" id="KW-0808">Transferase</keyword>